<dbReference type="PANTHER" id="PTHR23343">
    <property type="entry name" value="ZONA PELLUCIDA SPERM-BINDING PROTEIN"/>
    <property type="match status" value="1"/>
</dbReference>
<feature type="compositionally biased region" description="Pro residues" evidence="18">
    <location>
        <begin position="162"/>
        <end position="178"/>
    </location>
</feature>
<keyword evidence="3" id="KW-0964">Secreted</keyword>
<protein>
    <recommendedName>
        <fullName evidence="14">Zona pellucida sperm-binding protein 4</fullName>
    </recommendedName>
    <alternativeName>
        <fullName evidence="16">Zona pellucida glycoprotein 4</fullName>
    </alternativeName>
    <alternativeName>
        <fullName evidence="15">Zona pellucida protein B</fullName>
    </alternativeName>
</protein>
<feature type="region of interest" description="Disordered" evidence="18">
    <location>
        <begin position="34"/>
        <end position="178"/>
    </location>
</feature>
<evidence type="ECO:0000256" key="14">
    <source>
        <dbReference type="ARBA" id="ARBA00040238"/>
    </source>
</evidence>
<feature type="compositionally biased region" description="Polar residues" evidence="18">
    <location>
        <begin position="69"/>
        <end position="78"/>
    </location>
</feature>
<dbReference type="InterPro" id="IPR051148">
    <property type="entry name" value="Zona_Pellucida_Domain_gp"/>
</dbReference>
<dbReference type="Pfam" id="PF23344">
    <property type="entry name" value="ZP-N"/>
    <property type="match status" value="1"/>
</dbReference>
<dbReference type="GO" id="GO:0005886">
    <property type="term" value="C:plasma membrane"/>
    <property type="evidence" value="ECO:0007669"/>
    <property type="project" value="UniProtKB-SubCell"/>
</dbReference>
<feature type="chain" id="PRO_5044320580" description="Zona pellucida sperm-binding protein 4" evidence="19">
    <location>
        <begin position="23"/>
        <end position="542"/>
    </location>
</feature>
<evidence type="ECO:0000256" key="11">
    <source>
        <dbReference type="ARBA" id="ARBA00023279"/>
    </source>
</evidence>
<dbReference type="Pfam" id="PF00088">
    <property type="entry name" value="Trefoil"/>
    <property type="match status" value="1"/>
</dbReference>
<dbReference type="InterPro" id="IPR044913">
    <property type="entry name" value="P_trefoil_dom_sf"/>
</dbReference>
<keyword evidence="6" id="KW-0812">Transmembrane</keyword>
<dbReference type="GO" id="GO:0035804">
    <property type="term" value="F:structural constituent of egg coat"/>
    <property type="evidence" value="ECO:0007669"/>
    <property type="project" value="TreeGrafter"/>
</dbReference>
<evidence type="ECO:0000256" key="4">
    <source>
        <dbReference type="ARBA" id="ARBA00022530"/>
    </source>
</evidence>
<feature type="compositionally biased region" description="Pro residues" evidence="18">
    <location>
        <begin position="130"/>
        <end position="141"/>
    </location>
</feature>
<evidence type="ECO:0000256" key="3">
    <source>
        <dbReference type="ARBA" id="ARBA00022525"/>
    </source>
</evidence>
<dbReference type="InterPro" id="IPR000519">
    <property type="entry name" value="P_trefoil_dom"/>
</dbReference>
<dbReference type="GO" id="GO:0032190">
    <property type="term" value="F:acrosin binding"/>
    <property type="evidence" value="ECO:0007669"/>
    <property type="project" value="TreeGrafter"/>
</dbReference>
<keyword evidence="2" id="KW-1003">Cell membrane</keyword>
<dbReference type="GO" id="GO:0007339">
    <property type="term" value="P:binding of sperm to zona pellucida"/>
    <property type="evidence" value="ECO:0007669"/>
    <property type="project" value="TreeGrafter"/>
</dbReference>
<name>A0A8C8J1Z7_ONCTS</name>
<dbReference type="SMART" id="SM00018">
    <property type="entry name" value="PD"/>
    <property type="match status" value="1"/>
</dbReference>
<keyword evidence="4" id="KW-0272">Extracellular matrix</keyword>
<evidence type="ECO:0000256" key="12">
    <source>
        <dbReference type="ARBA" id="ARBA00024183"/>
    </source>
</evidence>
<sequence>IAMKWSPVCLMAVAMLIGLCDAQYMPAQPLPQWPAQTLPQRPTQPLPQRPAQTLPQRPAQPLPERPAQPLTQRPSQHLPQRPDQPLPQWTDQPLPQRPAQPLPQRPAQPSPQWPAQPLPQRPTQTLPQWPDHPLPQRPAQPLPHWSTQPLPQWPTQTLPQWPAQPLPQRPTQPFPQWPAQPLPQRPTQPFPQWPPTCDVEGNDKVQCGLPDITGAKCEAINCCFDGRMCFYGKAVTVQCTRDGQFVVVVARDATLPNLELDSISLLGGNEAHCTPVGITSAFAIYQFKVTECGTVVTEEPGTIFYENRMSSSYIVEMGPLGTITRNSQFNLIFQCRYKGTVIEALVIEVKQVPPPILLPAPGPLRVELRLANGICLTKGCKEEEAAYTSYYTEADYPVTKFLRDPVYAEVRILERTDPNVVLTLGRCWATTNPDPLSLPQWNLIISGCPYKDDRYLTMPIPVEASSGLSFPTHYRRFVLKMFTFVDSTSIVTSKAPPHHHTSSSMLHGGNPTCGDHPFTYSVSQDTAVETKNLTFELLNLNF</sequence>
<dbReference type="GO" id="GO:0060468">
    <property type="term" value="P:prevention of polyspermy"/>
    <property type="evidence" value="ECO:0007669"/>
    <property type="project" value="TreeGrafter"/>
</dbReference>
<dbReference type="GO" id="GO:0035805">
    <property type="term" value="C:egg coat"/>
    <property type="evidence" value="ECO:0007669"/>
    <property type="project" value="UniProtKB-SubCell"/>
</dbReference>
<keyword evidence="10" id="KW-0325">Glycoprotein</keyword>
<feature type="disulfide bond" evidence="17">
    <location>
        <begin position="207"/>
        <end position="222"/>
    </location>
</feature>
<evidence type="ECO:0000256" key="6">
    <source>
        <dbReference type="ARBA" id="ARBA00022692"/>
    </source>
</evidence>
<evidence type="ECO:0000256" key="13">
    <source>
        <dbReference type="ARBA" id="ARBA00037545"/>
    </source>
</evidence>
<dbReference type="Gene3D" id="4.10.110.10">
    <property type="entry name" value="Spasmolytic Protein, domain 1"/>
    <property type="match status" value="1"/>
</dbReference>
<evidence type="ECO:0000256" key="10">
    <source>
        <dbReference type="ARBA" id="ARBA00023180"/>
    </source>
</evidence>
<feature type="domain" description="ZP" evidence="20">
    <location>
        <begin position="238"/>
        <end position="520"/>
    </location>
</feature>
<dbReference type="SUPFAM" id="SSF57492">
    <property type="entry name" value="Trefoil"/>
    <property type="match status" value="1"/>
</dbReference>
<dbReference type="Pfam" id="PF00100">
    <property type="entry name" value="Zona_pellucida"/>
    <property type="match status" value="1"/>
</dbReference>
<evidence type="ECO:0000259" key="20">
    <source>
        <dbReference type="PROSITE" id="PS51034"/>
    </source>
</evidence>
<dbReference type="InterPro" id="IPR055356">
    <property type="entry name" value="ZP-N"/>
</dbReference>
<dbReference type="InterPro" id="IPR042235">
    <property type="entry name" value="ZP-C_dom"/>
</dbReference>
<dbReference type="Proteomes" id="UP000694402">
    <property type="component" value="Unassembled WGS sequence"/>
</dbReference>
<comment type="function">
    <text evidence="13">Component of the zona pellucida, an extracellular matrix surrounding oocytes which mediates sperm binding, induction of the acrosome reaction and prevents post-fertilization polyspermy. The zona pellucida is composed of 3 to 4 glycoproteins, ZP1, ZP2, ZP3, and ZP4. ZP4 may act as a sperm receptor.</text>
</comment>
<dbReference type="PROSITE" id="PS51034">
    <property type="entry name" value="ZP_2"/>
    <property type="match status" value="1"/>
</dbReference>
<accession>A0A8C8J1Z7</accession>
<feature type="compositionally biased region" description="Low complexity" evidence="18">
    <location>
        <begin position="145"/>
        <end position="161"/>
    </location>
</feature>
<reference evidence="22" key="2">
    <citation type="submission" date="2025-09" db="UniProtKB">
        <authorList>
            <consortium name="Ensembl"/>
        </authorList>
    </citation>
    <scope>IDENTIFICATION</scope>
</reference>
<evidence type="ECO:0000256" key="19">
    <source>
        <dbReference type="SAM" id="SignalP"/>
    </source>
</evidence>
<proteinExistence type="predicted"/>
<keyword evidence="5" id="KW-0165">Cleavage on pair of basic residues</keyword>
<comment type="caution">
    <text evidence="17">Lacks conserved residue(s) required for the propagation of feature annotation.</text>
</comment>
<evidence type="ECO:0000256" key="9">
    <source>
        <dbReference type="ARBA" id="ARBA00023157"/>
    </source>
</evidence>
<evidence type="ECO:0000256" key="2">
    <source>
        <dbReference type="ARBA" id="ARBA00022475"/>
    </source>
</evidence>
<keyword evidence="11" id="KW-0278">Fertilization</keyword>
<keyword evidence="9 17" id="KW-1015">Disulfide bond</keyword>
<reference evidence="22" key="1">
    <citation type="submission" date="2025-08" db="UniProtKB">
        <authorList>
            <consortium name="Ensembl"/>
        </authorList>
    </citation>
    <scope>IDENTIFICATION</scope>
</reference>
<dbReference type="PANTHER" id="PTHR23343:SF31">
    <property type="entry name" value="ZONA PELLUCIDA SPERM-BINDING PROTEIN 4"/>
    <property type="match status" value="1"/>
</dbReference>
<dbReference type="InterPro" id="IPR001507">
    <property type="entry name" value="ZP_dom"/>
</dbReference>
<dbReference type="AlphaFoldDB" id="A0A8C8J1Z7"/>
<dbReference type="Gene3D" id="2.60.40.3210">
    <property type="entry name" value="Zona pellucida, ZP-N domain"/>
    <property type="match status" value="1"/>
</dbReference>
<feature type="signal peptide" evidence="19">
    <location>
        <begin position="1"/>
        <end position="22"/>
    </location>
</feature>
<keyword evidence="8" id="KW-0472">Membrane</keyword>
<feature type="disulfide bond" evidence="17">
    <location>
        <begin position="197"/>
        <end position="223"/>
    </location>
</feature>
<dbReference type="GeneTree" id="ENSGT00940000163253"/>
<dbReference type="Ensembl" id="ENSOTST00005095719.2">
    <property type="protein sequence ID" value="ENSOTSP00005088183.2"/>
    <property type="gene ID" value="ENSOTSG00005040260.2"/>
</dbReference>
<evidence type="ECO:0000256" key="7">
    <source>
        <dbReference type="ARBA" id="ARBA00022989"/>
    </source>
</evidence>
<dbReference type="CDD" id="cd00111">
    <property type="entry name" value="Trefoil"/>
    <property type="match status" value="1"/>
</dbReference>
<evidence type="ECO:0000259" key="21">
    <source>
        <dbReference type="PROSITE" id="PS51448"/>
    </source>
</evidence>
<evidence type="ECO:0000313" key="22">
    <source>
        <dbReference type="Ensembl" id="ENSOTSP00005088183.2"/>
    </source>
</evidence>
<evidence type="ECO:0000256" key="17">
    <source>
        <dbReference type="PROSITE-ProRule" id="PRU00779"/>
    </source>
</evidence>
<keyword evidence="19" id="KW-0732">Signal</keyword>
<dbReference type="InterPro" id="IPR055355">
    <property type="entry name" value="ZP-C"/>
</dbReference>
<organism evidence="22 23">
    <name type="scientific">Oncorhynchus tshawytscha</name>
    <name type="common">Chinook salmon</name>
    <name type="synonym">Salmo tshawytscha</name>
    <dbReference type="NCBI Taxonomy" id="74940"/>
    <lineage>
        <taxon>Eukaryota</taxon>
        <taxon>Metazoa</taxon>
        <taxon>Chordata</taxon>
        <taxon>Craniata</taxon>
        <taxon>Vertebrata</taxon>
        <taxon>Euteleostomi</taxon>
        <taxon>Actinopterygii</taxon>
        <taxon>Neopterygii</taxon>
        <taxon>Teleostei</taxon>
        <taxon>Protacanthopterygii</taxon>
        <taxon>Salmoniformes</taxon>
        <taxon>Salmonidae</taxon>
        <taxon>Salmoninae</taxon>
        <taxon>Oncorhynchus</taxon>
    </lineage>
</organism>
<keyword evidence="7" id="KW-1133">Transmembrane helix</keyword>
<keyword evidence="23" id="KW-1185">Reference proteome</keyword>
<dbReference type="PROSITE" id="PS51448">
    <property type="entry name" value="P_TREFOIL_2"/>
    <property type="match status" value="1"/>
</dbReference>
<feature type="domain" description="P-type" evidence="21">
    <location>
        <begin position="195"/>
        <end position="233"/>
    </location>
</feature>
<dbReference type="SMART" id="SM00241">
    <property type="entry name" value="ZP"/>
    <property type="match status" value="1"/>
</dbReference>
<evidence type="ECO:0000256" key="16">
    <source>
        <dbReference type="ARBA" id="ARBA00042573"/>
    </source>
</evidence>
<evidence type="ECO:0000256" key="18">
    <source>
        <dbReference type="SAM" id="MobiDB-lite"/>
    </source>
</evidence>
<feature type="compositionally biased region" description="Pro residues" evidence="18">
    <location>
        <begin position="95"/>
        <end position="120"/>
    </location>
</feature>
<evidence type="ECO:0000256" key="5">
    <source>
        <dbReference type="ARBA" id="ARBA00022685"/>
    </source>
</evidence>
<dbReference type="Gene3D" id="2.60.40.4100">
    <property type="entry name" value="Zona pellucida, ZP-C domain"/>
    <property type="match status" value="1"/>
</dbReference>
<evidence type="ECO:0000256" key="1">
    <source>
        <dbReference type="ARBA" id="ARBA00004251"/>
    </source>
</evidence>
<gene>
    <name evidence="22" type="primary">IRF5</name>
</gene>
<evidence type="ECO:0000256" key="15">
    <source>
        <dbReference type="ARBA" id="ARBA00042273"/>
    </source>
</evidence>
<evidence type="ECO:0000313" key="23">
    <source>
        <dbReference type="Proteomes" id="UP000694402"/>
    </source>
</evidence>
<evidence type="ECO:0000256" key="8">
    <source>
        <dbReference type="ARBA" id="ARBA00023136"/>
    </source>
</evidence>
<comment type="subcellular location">
    <subcellularLocation>
        <location evidence="1">Cell membrane</location>
        <topology evidence="1">Single-pass type I membrane protein</topology>
    </subcellularLocation>
    <subcellularLocation>
        <location evidence="12">Zona pellucida</location>
    </subcellularLocation>
</comment>